<dbReference type="Proteomes" id="UP001185331">
    <property type="component" value="Unassembled WGS sequence"/>
</dbReference>
<sequence length="232" mass="26232">MSVPFSADRSSIQRVARAVRTALIAALVTGCATKPVPYAFSGVEDRDSFTVVNAKLEEATFRLDQFSAPSPSARRQDPRAMPGELLPMFWSGRVLNLDVTVYGYFDDQERLDRLRVERKFLPGQLTAVEALSAMTEAQMQDMVKEQREQIQPQLERECEAFAQSLQDRYGKGELRPGPYSEVQPMTYSWRNRGNGIDLRCYVQSSNIDDATLRALGVIEVDYRYRAFGSGRL</sequence>
<comment type="caution">
    <text evidence="1">The sequence shown here is derived from an EMBL/GenBank/DDBJ whole genome shotgun (WGS) entry which is preliminary data.</text>
</comment>
<evidence type="ECO:0000313" key="1">
    <source>
        <dbReference type="EMBL" id="MDR6221209.1"/>
    </source>
</evidence>
<gene>
    <name evidence="1" type="ORF">J2Y00_004841</name>
</gene>
<dbReference type="EMBL" id="JAVDQK010000026">
    <property type="protein sequence ID" value="MDR6221209.1"/>
    <property type="molecule type" value="Genomic_DNA"/>
</dbReference>
<protein>
    <submittedName>
        <fullName evidence="1">Uncharacterized protein</fullName>
    </submittedName>
</protein>
<reference evidence="1" key="1">
    <citation type="submission" date="2023-07" db="EMBL/GenBank/DDBJ databases">
        <title>Sorghum-associated microbial communities from plants grown in Nebraska, USA.</title>
        <authorList>
            <person name="Schachtman D."/>
        </authorList>
    </citation>
    <scope>NUCLEOTIDE SEQUENCE</scope>
    <source>
        <strain evidence="1">BE330</strain>
    </source>
</reference>
<name>A0AAE4BQE6_9DEIO</name>
<dbReference type="AlphaFoldDB" id="A0AAE4BQE6"/>
<evidence type="ECO:0000313" key="2">
    <source>
        <dbReference type="Proteomes" id="UP001185331"/>
    </source>
</evidence>
<organism evidence="1 2">
    <name type="scientific">Deinococcus soli</name>
    <name type="common">ex Cha et al. 2016</name>
    <dbReference type="NCBI Taxonomy" id="1309411"/>
    <lineage>
        <taxon>Bacteria</taxon>
        <taxon>Thermotogati</taxon>
        <taxon>Deinococcota</taxon>
        <taxon>Deinococci</taxon>
        <taxon>Deinococcales</taxon>
        <taxon>Deinococcaceae</taxon>
        <taxon>Deinococcus</taxon>
    </lineage>
</organism>
<dbReference type="RefSeq" id="WP_309858897.1">
    <property type="nucleotide sequence ID" value="NZ_JAVDQJ010000024.1"/>
</dbReference>
<accession>A0AAE4BQE6</accession>
<proteinExistence type="predicted"/>